<dbReference type="InterPro" id="IPR036875">
    <property type="entry name" value="Znf_CCHC_sf"/>
</dbReference>
<keyword evidence="1" id="KW-0479">Metal-binding</keyword>
<dbReference type="SMART" id="SM00343">
    <property type="entry name" value="ZnF_C2HC"/>
    <property type="match status" value="1"/>
</dbReference>
<proteinExistence type="predicted"/>
<dbReference type="AlphaFoldDB" id="A0A699HSD3"/>
<protein>
    <recommendedName>
        <fullName evidence="3">CCHC-type domain-containing protein</fullName>
    </recommendedName>
</protein>
<dbReference type="Gene3D" id="4.10.60.10">
    <property type="entry name" value="Zinc finger, CCHC-type"/>
    <property type="match status" value="1"/>
</dbReference>
<reference evidence="4" key="1">
    <citation type="journal article" date="2019" name="Sci. Rep.">
        <title>Draft genome of Tanacetum cinerariifolium, the natural source of mosquito coil.</title>
        <authorList>
            <person name="Yamashiro T."/>
            <person name="Shiraishi A."/>
            <person name="Satake H."/>
            <person name="Nakayama K."/>
        </authorList>
    </citation>
    <scope>NUCLEOTIDE SEQUENCE</scope>
</reference>
<dbReference type="GO" id="GO:0008270">
    <property type="term" value="F:zinc ion binding"/>
    <property type="evidence" value="ECO:0007669"/>
    <property type="project" value="UniProtKB-KW"/>
</dbReference>
<dbReference type="Pfam" id="PF00098">
    <property type="entry name" value="zf-CCHC"/>
    <property type="match status" value="1"/>
</dbReference>
<dbReference type="InterPro" id="IPR001878">
    <property type="entry name" value="Znf_CCHC"/>
</dbReference>
<evidence type="ECO:0000256" key="1">
    <source>
        <dbReference type="PROSITE-ProRule" id="PRU00047"/>
    </source>
</evidence>
<dbReference type="SUPFAM" id="SSF57756">
    <property type="entry name" value="Retrovirus zinc finger-like domains"/>
    <property type="match status" value="1"/>
</dbReference>
<feature type="domain" description="CCHC-type" evidence="3">
    <location>
        <begin position="169"/>
        <end position="184"/>
    </location>
</feature>
<dbReference type="PROSITE" id="PS50158">
    <property type="entry name" value="ZF_CCHC"/>
    <property type="match status" value="1"/>
</dbReference>
<sequence>MPPKRNGMSATAIEQLIEQRIIEALATLGNNKNSGNPHNSDSNNIVGGERTARHYTYKDFLNCQPLNFKGTEGVVLLAHWFEKMESVFHISNCIIECQVKYATCTLLGSALTWWNTHKVHAYAVRQADNKRRMDNNLRDDHVQQPPYKRLDKEMAYTARPGEKKETLACFECGEQGHYRSECPELKNQNLENQDGSSEARKRVYAFGGGETNQDPRNIADDIDA</sequence>
<accession>A0A699HSD3</accession>
<feature type="region of interest" description="Disordered" evidence="2">
    <location>
        <begin position="188"/>
        <end position="224"/>
    </location>
</feature>
<keyword evidence="1" id="KW-0863">Zinc-finger</keyword>
<dbReference type="EMBL" id="BKCJ010207568">
    <property type="protein sequence ID" value="GEY76520.1"/>
    <property type="molecule type" value="Genomic_DNA"/>
</dbReference>
<evidence type="ECO:0000259" key="3">
    <source>
        <dbReference type="PROSITE" id="PS50158"/>
    </source>
</evidence>
<comment type="caution">
    <text evidence="4">The sequence shown here is derived from an EMBL/GenBank/DDBJ whole genome shotgun (WGS) entry which is preliminary data.</text>
</comment>
<evidence type="ECO:0000313" key="4">
    <source>
        <dbReference type="EMBL" id="GEY76520.1"/>
    </source>
</evidence>
<organism evidence="4">
    <name type="scientific">Tanacetum cinerariifolium</name>
    <name type="common">Dalmatian daisy</name>
    <name type="synonym">Chrysanthemum cinerariifolium</name>
    <dbReference type="NCBI Taxonomy" id="118510"/>
    <lineage>
        <taxon>Eukaryota</taxon>
        <taxon>Viridiplantae</taxon>
        <taxon>Streptophyta</taxon>
        <taxon>Embryophyta</taxon>
        <taxon>Tracheophyta</taxon>
        <taxon>Spermatophyta</taxon>
        <taxon>Magnoliopsida</taxon>
        <taxon>eudicotyledons</taxon>
        <taxon>Gunneridae</taxon>
        <taxon>Pentapetalae</taxon>
        <taxon>asterids</taxon>
        <taxon>campanulids</taxon>
        <taxon>Asterales</taxon>
        <taxon>Asteraceae</taxon>
        <taxon>Asteroideae</taxon>
        <taxon>Anthemideae</taxon>
        <taxon>Anthemidinae</taxon>
        <taxon>Tanacetum</taxon>
    </lineage>
</organism>
<keyword evidence="1" id="KW-0862">Zinc</keyword>
<dbReference type="GO" id="GO:0003676">
    <property type="term" value="F:nucleic acid binding"/>
    <property type="evidence" value="ECO:0007669"/>
    <property type="project" value="InterPro"/>
</dbReference>
<gene>
    <name evidence="4" type="ORF">Tci_448494</name>
</gene>
<evidence type="ECO:0000256" key="2">
    <source>
        <dbReference type="SAM" id="MobiDB-lite"/>
    </source>
</evidence>
<name>A0A699HSD3_TANCI</name>